<proteinExistence type="predicted"/>
<evidence type="ECO:0000313" key="2">
    <source>
        <dbReference type="Proteomes" id="UP000829276"/>
    </source>
</evidence>
<protein>
    <submittedName>
        <fullName evidence="1">Uncharacterized protein</fullName>
    </submittedName>
</protein>
<accession>A0AC61TRX2</accession>
<dbReference type="Proteomes" id="UP000829276">
    <property type="component" value="Segment"/>
</dbReference>
<organism evidence="1 2">
    <name type="scientific">Bacillus phage vB_BsuS_PJN02</name>
    <dbReference type="NCBI Taxonomy" id="2920374"/>
    <lineage>
        <taxon>Viruses</taxon>
        <taxon>Duplodnaviria</taxon>
        <taxon>Heunggongvirae</taxon>
        <taxon>Uroviricota</taxon>
        <taxon>Caudoviricetes</taxon>
        <taxon>Heleneionescovirinae</taxon>
        <taxon>Zhangjivirus</taxon>
        <taxon>Zhangjivirus PJN02</taxon>
    </lineage>
</organism>
<dbReference type="EMBL" id="OM634653">
    <property type="protein sequence ID" value="UNH58441.1"/>
    <property type="molecule type" value="Genomic_DNA"/>
</dbReference>
<sequence>MLNFEKVSKNDYVKYDKPQAGHIFVTVRENGHQTPYLIVGKTGDFTLLNLNSLYFGNYKGETAQEVIQDYLDKDYIPTNPLSSYFFVRKYKSNIRALETFGYQQVFK</sequence>
<reference evidence="1" key="1">
    <citation type="submission" date="2022-02" db="EMBL/GenBank/DDBJ databases">
        <authorList>
            <person name="Nazir A."/>
            <person name="Chen Y."/>
            <person name="Liu Y."/>
        </authorList>
    </citation>
    <scope>NUCLEOTIDE SEQUENCE</scope>
</reference>
<keyword evidence="2" id="KW-1185">Reference proteome</keyword>
<name>A0AC61TRX2_9CAUD</name>
<evidence type="ECO:0000313" key="1">
    <source>
        <dbReference type="EMBL" id="UNH58441.1"/>
    </source>
</evidence>